<name>A0A4V2ZSF8_9BACL</name>
<dbReference type="EMBL" id="SMRT01000018">
    <property type="protein sequence ID" value="TDF93034.1"/>
    <property type="molecule type" value="Genomic_DNA"/>
</dbReference>
<gene>
    <name evidence="1" type="primary">ytfJ</name>
    <name evidence="1" type="ORF">E1757_28655</name>
</gene>
<organism evidence="1 2">
    <name type="scientific">Paenibacillus piri</name>
    <dbReference type="NCBI Taxonomy" id="2547395"/>
    <lineage>
        <taxon>Bacteria</taxon>
        <taxon>Bacillati</taxon>
        <taxon>Bacillota</taxon>
        <taxon>Bacilli</taxon>
        <taxon>Bacillales</taxon>
        <taxon>Paenibacillaceae</taxon>
        <taxon>Paenibacillus</taxon>
    </lineage>
</organism>
<dbReference type="NCBIfam" id="TIGR02874">
    <property type="entry name" value="spore_ytfJ"/>
    <property type="match status" value="1"/>
</dbReference>
<dbReference type="RefSeq" id="WP_133234658.1">
    <property type="nucleotide sequence ID" value="NZ_SMRT01000018.1"/>
</dbReference>
<dbReference type="InterPro" id="IPR014229">
    <property type="entry name" value="Spore_YtfJ"/>
</dbReference>
<comment type="caution">
    <text evidence="1">The sequence shown here is derived from an EMBL/GenBank/DDBJ whole genome shotgun (WGS) entry which is preliminary data.</text>
</comment>
<protein>
    <submittedName>
        <fullName evidence="1">Sporulation protein YtfJ</fullName>
    </submittedName>
</protein>
<dbReference type="Proteomes" id="UP000295636">
    <property type="component" value="Unassembled WGS sequence"/>
</dbReference>
<dbReference type="PANTHER" id="PTHR39162:SF1">
    <property type="entry name" value="SPORULATION PROTEIN YTFJ"/>
    <property type="match status" value="1"/>
</dbReference>
<dbReference type="PANTHER" id="PTHR39162">
    <property type="entry name" value="GLL3345 PROTEIN"/>
    <property type="match status" value="1"/>
</dbReference>
<dbReference type="AlphaFoldDB" id="A0A4V2ZSF8"/>
<proteinExistence type="predicted"/>
<dbReference type="PIRSF" id="PIRSF021377">
    <property type="entry name" value="YtfJ"/>
    <property type="match status" value="1"/>
</dbReference>
<sequence>MSEHPLQAFVQTAMEQLKEMVNVNTTIGQPVSAPDGTLIIPVCKVSYGFAAGGNNLSESFGGGTGGGVSVTPLAFLIIGKTGVQTVCLGDSSNIYNKMLDMAPHLLDKLQSLINHYQSGSTNIQ</sequence>
<evidence type="ECO:0000313" key="1">
    <source>
        <dbReference type="EMBL" id="TDF93034.1"/>
    </source>
</evidence>
<evidence type="ECO:0000313" key="2">
    <source>
        <dbReference type="Proteomes" id="UP000295636"/>
    </source>
</evidence>
<reference evidence="1 2" key="1">
    <citation type="submission" date="2019-03" db="EMBL/GenBank/DDBJ databases">
        <title>This is whole genome sequence of Paenibacillus sp MS74 strain.</title>
        <authorList>
            <person name="Trinh H.N."/>
        </authorList>
    </citation>
    <scope>NUCLEOTIDE SEQUENCE [LARGE SCALE GENOMIC DNA]</scope>
    <source>
        <strain evidence="1 2">MS74</strain>
    </source>
</reference>
<dbReference type="OrthoDB" id="9796262at2"/>
<accession>A0A4V2ZSF8</accession>
<keyword evidence="2" id="KW-1185">Reference proteome</keyword>
<dbReference type="Pfam" id="PF09579">
    <property type="entry name" value="Spore_YtfJ"/>
    <property type="match status" value="1"/>
</dbReference>